<protein>
    <submittedName>
        <fullName evidence="9">Sex peptide receptor</fullName>
    </submittedName>
</protein>
<evidence type="ECO:0000256" key="6">
    <source>
        <dbReference type="SAM" id="MobiDB-lite"/>
    </source>
</evidence>
<dbReference type="Proteomes" id="UP000070412">
    <property type="component" value="Unassembled WGS sequence"/>
</dbReference>
<feature type="compositionally biased region" description="Basic and acidic residues" evidence="6">
    <location>
        <begin position="900"/>
        <end position="910"/>
    </location>
</feature>
<keyword evidence="11" id="KW-1185">Reference proteome</keyword>
<feature type="region of interest" description="Disordered" evidence="6">
    <location>
        <begin position="843"/>
        <end position="862"/>
    </location>
</feature>
<feature type="compositionally biased region" description="Acidic residues" evidence="6">
    <location>
        <begin position="849"/>
        <end position="862"/>
    </location>
</feature>
<dbReference type="Gene3D" id="1.20.1070.10">
    <property type="entry name" value="Rhodopsin 7-helix transmembrane proteins"/>
    <property type="match status" value="2"/>
</dbReference>
<feature type="region of interest" description="Disordered" evidence="6">
    <location>
        <begin position="959"/>
        <end position="1015"/>
    </location>
</feature>
<feature type="transmembrane region" description="Helical" evidence="7">
    <location>
        <begin position="214"/>
        <end position="243"/>
    </location>
</feature>
<dbReference type="GO" id="GO:0005886">
    <property type="term" value="C:plasma membrane"/>
    <property type="evidence" value="ECO:0007669"/>
    <property type="project" value="TreeGrafter"/>
</dbReference>
<dbReference type="PROSITE" id="PS50262">
    <property type="entry name" value="G_PROTEIN_RECEP_F1_2"/>
    <property type="match status" value="1"/>
</dbReference>
<accession>A0A834VE33</accession>
<feature type="region of interest" description="Disordered" evidence="6">
    <location>
        <begin position="899"/>
        <end position="919"/>
    </location>
</feature>
<feature type="transmembrane region" description="Helical" evidence="7">
    <location>
        <begin position="319"/>
        <end position="348"/>
    </location>
</feature>
<dbReference type="Pfam" id="PF10324">
    <property type="entry name" value="7TM_GPCR_Srw"/>
    <property type="match status" value="2"/>
</dbReference>
<sequence length="1072" mass="121782">MFMIALLQFHHHHHHHHLCNEQKLQKKSTINRIDLILFVSVSYLSHPLQHSESKSSEQKFQNTMIDDDRFVMTLATVIDPIIPLTSTVSSLSISTLMQSSSQSESVMKRNNFDFSPTFVPTSTASTIERIKIETIAEISDQSDAYYGNLFNRLNLDYRSVHGYLSLGVCVFGIIANVLNIIVLTRKNMESPTNAILTGMAVSDLLISPEQMYNYGWAVFTLFHAHNTVLFHTISIWLTVLLAVWRYITVRTRTRTLLTIRRARLFILLVYLIVPIFCIPVFISFTIHQIDLPYQQRNISIYKVDIVQIDNKNQYLLEKITFWVFSVFLKLIPCGLLTCITLALIRILIEARKRKERLMKGNTVFANNNSAKINANLSNSHHHHHRRPSHRNCEVRHYCYKQGSIFDQNQNSLIATNHPKRSDMIDGGDDFNLKQLSLLTSSSPSPSPSLSSSQSIANHQQSRKVNSLSTASRSSNSQSDSMTMIQSNNEQNRLMQSNLKNSDDVGEQNLNEKFGMNLNRSRFNLIESKLSHLENSTRSKMESHLDHNSSNYATIDDPSRYFLRLLKFCNNCPMYDLFSRKTFSSFNGNLAIECETEDSATTFVMDSLKKPKINFETSKSIQFKSDQTMSLNSGPKQLQYVCDTKLNQKQSPQIGSIVTRPSETKTLAKMAMKTSLSDKNSVRSSSASDRTTRMLIAILMMFLVCEFPSGILALLSGILGKLFFKNVYNNFGDIMDMLALINSAVNFVLYCLMSQQFRITFSHLFCIDWTRPSGWRFDANTTNVHNIIDQTNIVDDDEQTNLRNEFKAIKLQKNSNKNSSKQSRKLKSRSDAFLIKENKLNNENIKVDENKDDNENENDDENFNQERIEIEQLDRDQNYHQNQQQHQQQHHNDQNYNRQKNHLDQHQHQPEQQRSNQKRKKSLNLVEQYPHQNGTTSLEKLKGNALNECQSLLSKCQNDGNEKNNVSDAVSGASPSPSPSSSSLKPLPSQLPSLSSTSSSSSSSPPAPPSTSLKMRKISSKINSFHLIKSKESVSEGLADNFVSDSLASKLALKSSPSQPPPPPPSSLQPSNS</sequence>
<keyword evidence="9" id="KW-0675">Receptor</keyword>
<feature type="transmembrane region" description="Helical" evidence="7">
    <location>
        <begin position="693"/>
        <end position="713"/>
    </location>
</feature>
<dbReference type="InterPro" id="IPR000276">
    <property type="entry name" value="GPCR_Rhodpsn"/>
</dbReference>
<evidence type="ECO:0000256" key="4">
    <source>
        <dbReference type="ARBA" id="ARBA00022989"/>
    </source>
</evidence>
<proteinExistence type="inferred from homology"/>
<evidence type="ECO:0000256" key="1">
    <source>
        <dbReference type="ARBA" id="ARBA00004370"/>
    </source>
</evidence>
<evidence type="ECO:0000256" key="5">
    <source>
        <dbReference type="ARBA" id="ARBA00023136"/>
    </source>
</evidence>
<dbReference type="InterPro" id="IPR053219">
    <property type="entry name" value="GPCR_Dmsr-1"/>
</dbReference>
<feature type="compositionally biased region" description="Pro residues" evidence="6">
    <location>
        <begin position="1057"/>
        <end position="1066"/>
    </location>
</feature>
<feature type="region of interest" description="Disordered" evidence="6">
    <location>
        <begin position="810"/>
        <end position="834"/>
    </location>
</feature>
<gene>
    <name evidence="9" type="ORF">SSS_3503</name>
</gene>
<evidence type="ECO:0000256" key="3">
    <source>
        <dbReference type="ARBA" id="ARBA00022692"/>
    </source>
</evidence>
<comment type="similarity">
    <text evidence="2">Belongs to the G-protein coupled receptor 1 family.</text>
</comment>
<name>A0A834VE33_SARSC</name>
<dbReference type="OrthoDB" id="5864054at2759"/>
<dbReference type="GO" id="GO:0008528">
    <property type="term" value="F:G protein-coupled peptide receptor activity"/>
    <property type="evidence" value="ECO:0007669"/>
    <property type="project" value="InterPro"/>
</dbReference>
<evidence type="ECO:0000256" key="2">
    <source>
        <dbReference type="ARBA" id="ARBA00010663"/>
    </source>
</evidence>
<evidence type="ECO:0000313" key="10">
    <source>
        <dbReference type="EnsemblMetazoa" id="KAF7491744.1"/>
    </source>
</evidence>
<dbReference type="PRINTS" id="PR00237">
    <property type="entry name" value="GPCRRHODOPSN"/>
</dbReference>
<dbReference type="EnsemblMetazoa" id="SSS_3503s_mrna">
    <property type="protein sequence ID" value="KAF7491744.1"/>
    <property type="gene ID" value="SSS_3503"/>
</dbReference>
<feature type="transmembrane region" description="Helical" evidence="7">
    <location>
        <begin position="162"/>
        <end position="183"/>
    </location>
</feature>
<dbReference type="EMBL" id="WVUK01000058">
    <property type="protein sequence ID" value="KAF7491744.1"/>
    <property type="molecule type" value="Genomic_DNA"/>
</dbReference>
<dbReference type="AlphaFoldDB" id="A0A834VE33"/>
<feature type="region of interest" description="Disordered" evidence="6">
    <location>
        <begin position="1049"/>
        <end position="1072"/>
    </location>
</feature>
<reference evidence="10" key="3">
    <citation type="submission" date="2022-06" db="UniProtKB">
        <authorList>
            <consortium name="EnsemblMetazoa"/>
        </authorList>
    </citation>
    <scope>IDENTIFICATION</scope>
</reference>
<feature type="compositionally biased region" description="Low complexity" evidence="6">
    <location>
        <begin position="466"/>
        <end position="480"/>
    </location>
</feature>
<evidence type="ECO:0000313" key="11">
    <source>
        <dbReference type="Proteomes" id="UP000070412"/>
    </source>
</evidence>
<comment type="subcellular location">
    <subcellularLocation>
        <location evidence="1">Membrane</location>
    </subcellularLocation>
</comment>
<keyword evidence="5 7" id="KW-0472">Membrane</keyword>
<dbReference type="PANTHER" id="PTHR46273">
    <property type="entry name" value="MYOSUPPRESSIN RECEPTOR 1, ISOFORM B-RELATED"/>
    <property type="match status" value="1"/>
</dbReference>
<feature type="domain" description="G-protein coupled receptors family 1 profile" evidence="8">
    <location>
        <begin position="175"/>
        <end position="749"/>
    </location>
</feature>
<reference evidence="11" key="1">
    <citation type="journal article" date="2020" name="PLoS Negl. Trop. Dis.">
        <title>High-quality nuclear genome for Sarcoptes scabiei-A critical resource for a neglected parasite.</title>
        <authorList>
            <person name="Korhonen P.K."/>
            <person name="Gasser R.B."/>
            <person name="Ma G."/>
            <person name="Wang T."/>
            <person name="Stroehlein A.J."/>
            <person name="Young N.D."/>
            <person name="Ang C.S."/>
            <person name="Fernando D.D."/>
            <person name="Lu H.C."/>
            <person name="Taylor S."/>
            <person name="Reynolds S.L."/>
            <person name="Mofiz E."/>
            <person name="Najaraj S.H."/>
            <person name="Gowda H."/>
            <person name="Madugundu A."/>
            <person name="Renuse S."/>
            <person name="Holt D."/>
            <person name="Pandey A."/>
            <person name="Papenfuss A.T."/>
            <person name="Fischer K."/>
        </authorList>
    </citation>
    <scope>NUCLEOTIDE SEQUENCE [LARGE SCALE GENOMIC DNA]</scope>
</reference>
<evidence type="ECO:0000256" key="7">
    <source>
        <dbReference type="SAM" id="Phobius"/>
    </source>
</evidence>
<dbReference type="SUPFAM" id="SSF81321">
    <property type="entry name" value="Family A G protein-coupled receptor-like"/>
    <property type="match status" value="1"/>
</dbReference>
<feature type="compositionally biased region" description="Low complexity" evidence="6">
    <location>
        <begin position="437"/>
        <end position="454"/>
    </location>
</feature>
<feature type="compositionally biased region" description="Low complexity" evidence="6">
    <location>
        <begin position="978"/>
        <end position="1003"/>
    </location>
</feature>
<dbReference type="InterPro" id="IPR017452">
    <property type="entry name" value="GPCR_Rhodpsn_7TM"/>
</dbReference>
<feature type="compositionally biased region" description="Low complexity" evidence="6">
    <location>
        <begin position="810"/>
        <end position="820"/>
    </location>
</feature>
<keyword evidence="4 7" id="KW-1133">Transmembrane helix</keyword>
<dbReference type="PANTHER" id="PTHR46273:SF4">
    <property type="entry name" value="AT19640P"/>
    <property type="match status" value="1"/>
</dbReference>
<feature type="region of interest" description="Disordered" evidence="6">
    <location>
        <begin position="437"/>
        <end position="482"/>
    </location>
</feature>
<organism evidence="9">
    <name type="scientific">Sarcoptes scabiei</name>
    <name type="common">Itch mite</name>
    <name type="synonym">Acarus scabiei</name>
    <dbReference type="NCBI Taxonomy" id="52283"/>
    <lineage>
        <taxon>Eukaryota</taxon>
        <taxon>Metazoa</taxon>
        <taxon>Ecdysozoa</taxon>
        <taxon>Arthropoda</taxon>
        <taxon>Chelicerata</taxon>
        <taxon>Arachnida</taxon>
        <taxon>Acari</taxon>
        <taxon>Acariformes</taxon>
        <taxon>Sarcoptiformes</taxon>
        <taxon>Astigmata</taxon>
        <taxon>Psoroptidia</taxon>
        <taxon>Sarcoptoidea</taxon>
        <taxon>Sarcoptidae</taxon>
        <taxon>Sarcoptinae</taxon>
        <taxon>Sarcoptes</taxon>
    </lineage>
</organism>
<keyword evidence="3 7" id="KW-0812">Transmembrane</keyword>
<feature type="compositionally biased region" description="Polar residues" evidence="6">
    <location>
        <begin position="455"/>
        <end position="465"/>
    </location>
</feature>
<dbReference type="CDD" id="cd14978">
    <property type="entry name" value="7tmA_FMRFamide_R-like"/>
    <property type="match status" value="1"/>
</dbReference>
<feature type="transmembrane region" description="Helical" evidence="7">
    <location>
        <begin position="733"/>
        <end position="752"/>
    </location>
</feature>
<evidence type="ECO:0000259" key="8">
    <source>
        <dbReference type="PROSITE" id="PS50262"/>
    </source>
</evidence>
<reference evidence="9" key="2">
    <citation type="submission" date="2020-01" db="EMBL/GenBank/DDBJ databases">
        <authorList>
            <person name="Korhonen P.K.K."/>
            <person name="Guangxu M.G."/>
            <person name="Wang T.W."/>
            <person name="Stroehlein A.J.S."/>
            <person name="Young N.D."/>
            <person name="Ang C.-S.A."/>
            <person name="Fernando D.W.F."/>
            <person name="Lu H.L."/>
            <person name="Taylor S.T."/>
            <person name="Ehtesham M.E.M."/>
            <person name="Najaraj S.H.N."/>
            <person name="Harsha G.H.G."/>
            <person name="Madugundu A.M."/>
            <person name="Renuse S.R."/>
            <person name="Holt D.H."/>
            <person name="Pandey A.P."/>
            <person name="Papenfuss A.P."/>
            <person name="Gasser R.B.G."/>
            <person name="Fischer K.F."/>
        </authorList>
    </citation>
    <scope>NUCLEOTIDE SEQUENCE</scope>
    <source>
        <strain evidence="9">SSS_KF_BRIS2020</strain>
    </source>
</reference>
<evidence type="ECO:0000313" key="9">
    <source>
        <dbReference type="EMBL" id="KAF7491744.1"/>
    </source>
</evidence>
<dbReference type="InterPro" id="IPR019427">
    <property type="entry name" value="7TM_GPCR_serpentine_rcpt_Srw"/>
</dbReference>
<feature type="transmembrane region" description="Helical" evidence="7">
    <location>
        <begin position="264"/>
        <end position="286"/>
    </location>
</feature>